<dbReference type="OrthoDB" id="3191971at2"/>
<dbReference type="InterPro" id="IPR021707">
    <property type="entry name" value="DUF3290"/>
</dbReference>
<keyword evidence="1" id="KW-0812">Transmembrane</keyword>
<protein>
    <submittedName>
        <fullName evidence="2">Uncharacterized protein DUF3290</fullName>
    </submittedName>
</protein>
<organism evidence="2 3">
    <name type="scientific">Convivina intestini</name>
    <dbReference type="NCBI Taxonomy" id="1505726"/>
    <lineage>
        <taxon>Bacteria</taxon>
        <taxon>Bacillati</taxon>
        <taxon>Bacillota</taxon>
        <taxon>Bacilli</taxon>
        <taxon>Lactobacillales</taxon>
        <taxon>Lactobacillaceae</taxon>
        <taxon>Convivina</taxon>
    </lineage>
</organism>
<keyword evidence="3" id="KW-1185">Reference proteome</keyword>
<evidence type="ECO:0000313" key="2">
    <source>
        <dbReference type="EMBL" id="PVY85043.1"/>
    </source>
</evidence>
<proteinExistence type="predicted"/>
<keyword evidence="1" id="KW-1133">Transmembrane helix</keyword>
<accession>A0A2U1DBH3</accession>
<gene>
    <name evidence="2" type="ORF">C7384_10362</name>
</gene>
<dbReference type="RefSeq" id="WP_089938513.1">
    <property type="nucleotide sequence ID" value="NZ_CAKOEW010000010.1"/>
</dbReference>
<dbReference type="EMBL" id="QEKT01000003">
    <property type="protein sequence ID" value="PVY85043.1"/>
    <property type="molecule type" value="Genomic_DNA"/>
</dbReference>
<dbReference type="Pfam" id="PF11694">
    <property type="entry name" value="DUF3290"/>
    <property type="match status" value="1"/>
</dbReference>
<evidence type="ECO:0000256" key="1">
    <source>
        <dbReference type="SAM" id="Phobius"/>
    </source>
</evidence>
<sequence length="147" mass="16788">MTFYSADYLSQQANVTSTLGIVMLLITFVLMAVGLVATMRHRLNTRYRDLTIIALLSFLFFAGIQYTDYQTMVTKNSQQSQMGTFATQFAENQNVSSKKVYFNSTTLTDGMLVKEGKKYYSITLSKDQKAYSLTRVYLFNEKVEVVQ</sequence>
<name>A0A2U1DBH3_9LACO</name>
<evidence type="ECO:0000313" key="3">
    <source>
        <dbReference type="Proteomes" id="UP000245433"/>
    </source>
</evidence>
<dbReference type="AlphaFoldDB" id="A0A2U1DBH3"/>
<dbReference type="Proteomes" id="UP000245433">
    <property type="component" value="Unassembled WGS sequence"/>
</dbReference>
<comment type="caution">
    <text evidence="2">The sequence shown here is derived from an EMBL/GenBank/DDBJ whole genome shotgun (WGS) entry which is preliminary data.</text>
</comment>
<feature type="transmembrane region" description="Helical" evidence="1">
    <location>
        <begin position="20"/>
        <end position="38"/>
    </location>
</feature>
<keyword evidence="1" id="KW-0472">Membrane</keyword>
<reference evidence="2 3" key="1">
    <citation type="submission" date="2018-04" db="EMBL/GenBank/DDBJ databases">
        <title>Genomic Encyclopedia of Type Strains, Phase IV (KMG-IV): sequencing the most valuable type-strain genomes for metagenomic binning, comparative biology and taxonomic classification.</title>
        <authorList>
            <person name="Goeker M."/>
        </authorList>
    </citation>
    <scope>NUCLEOTIDE SEQUENCE [LARGE SCALE GENOMIC DNA]</scope>
    <source>
        <strain evidence="2 3">DSM 28795</strain>
    </source>
</reference>
<feature type="transmembrane region" description="Helical" evidence="1">
    <location>
        <begin position="50"/>
        <end position="67"/>
    </location>
</feature>